<dbReference type="SUPFAM" id="SSF53335">
    <property type="entry name" value="S-adenosyl-L-methionine-dependent methyltransferases"/>
    <property type="match status" value="1"/>
</dbReference>
<dbReference type="CDD" id="cd02440">
    <property type="entry name" value="AdoMet_MTases"/>
    <property type="match status" value="1"/>
</dbReference>
<keyword evidence="3" id="KW-1185">Reference proteome</keyword>
<evidence type="ECO:0000313" key="2">
    <source>
        <dbReference type="EMBL" id="KKY21602.1"/>
    </source>
</evidence>
<evidence type="ECO:0000313" key="3">
    <source>
        <dbReference type="Proteomes" id="UP000053317"/>
    </source>
</evidence>
<organism evidence="2 3">
    <name type="scientific">Phaeomoniella chlamydospora</name>
    <name type="common">Phaeoacremonium chlamydosporum</name>
    <dbReference type="NCBI Taxonomy" id="158046"/>
    <lineage>
        <taxon>Eukaryota</taxon>
        <taxon>Fungi</taxon>
        <taxon>Dikarya</taxon>
        <taxon>Ascomycota</taxon>
        <taxon>Pezizomycotina</taxon>
        <taxon>Eurotiomycetes</taxon>
        <taxon>Chaetothyriomycetidae</taxon>
        <taxon>Phaeomoniellales</taxon>
        <taxon>Phaeomoniellaceae</taxon>
        <taxon>Phaeomoniella</taxon>
    </lineage>
</organism>
<dbReference type="InterPro" id="IPR029063">
    <property type="entry name" value="SAM-dependent_MTases_sf"/>
</dbReference>
<comment type="caution">
    <text evidence="2">The sequence shown here is derived from an EMBL/GenBank/DDBJ whole genome shotgun (WGS) entry which is preliminary data.</text>
</comment>
<dbReference type="GO" id="GO:0032259">
    <property type="term" value="P:methylation"/>
    <property type="evidence" value="ECO:0007669"/>
    <property type="project" value="UniProtKB-KW"/>
</dbReference>
<evidence type="ECO:0000259" key="1">
    <source>
        <dbReference type="Pfam" id="PF08241"/>
    </source>
</evidence>
<feature type="domain" description="Methyltransferase type 11" evidence="1">
    <location>
        <begin position="5"/>
        <end position="98"/>
    </location>
</feature>
<dbReference type="Gene3D" id="3.40.50.150">
    <property type="entry name" value="Vaccinia Virus protein VP39"/>
    <property type="match status" value="1"/>
</dbReference>
<keyword evidence="2" id="KW-0489">Methyltransferase</keyword>
<dbReference type="EMBL" id="LCWF01000083">
    <property type="protein sequence ID" value="KKY21602.1"/>
    <property type="molecule type" value="Genomic_DNA"/>
</dbReference>
<dbReference type="InterPro" id="IPR013216">
    <property type="entry name" value="Methyltransf_11"/>
</dbReference>
<dbReference type="Proteomes" id="UP000053317">
    <property type="component" value="Unassembled WGS sequence"/>
</dbReference>
<proteinExistence type="predicted"/>
<dbReference type="PANTHER" id="PTHR44942">
    <property type="entry name" value="METHYLTRANSF_11 DOMAIN-CONTAINING PROTEIN"/>
    <property type="match status" value="1"/>
</dbReference>
<name>A0A0G2EFE4_PHACM</name>
<dbReference type="Pfam" id="PF08241">
    <property type="entry name" value="Methyltransf_11"/>
    <property type="match status" value="1"/>
</dbReference>
<reference evidence="2 3" key="2">
    <citation type="submission" date="2015-05" db="EMBL/GenBank/DDBJ databases">
        <authorList>
            <person name="Morales-Cruz A."/>
            <person name="Amrine K.C."/>
            <person name="Cantu D."/>
        </authorList>
    </citation>
    <scope>NUCLEOTIDE SEQUENCE [LARGE SCALE GENOMIC DNA]</scope>
    <source>
        <strain evidence="2">UCRPC4</strain>
    </source>
</reference>
<accession>A0A0G2EFE4</accession>
<gene>
    <name evidence="2" type="ORF">UCRPC4_g03553</name>
</gene>
<sequence length="245" mass="26912">MHEYVDVGCGPGKATQDLAPLFDTAIGTDHSQAMIEVARSADYKAKNGPIHFAVAAGEDFDLPGLEPGSVDLITSAMAAHWFDMAKFWKGAATALQPGDPSTPNAAEVQEILHDLEYNILGPYVVPGNKISQSMYENLKLPWQVDPPVNALQIESFRRIEWNKGGQCEDGKDFLVGNRLRIDQYEKAMSTASMVTRWREAHPEAVGTDQDCVKLTITRLKKVMDGKFDFQIGAGVVLLLFKKTAS</sequence>
<dbReference type="GO" id="GO:0008757">
    <property type="term" value="F:S-adenosylmethionine-dependent methyltransferase activity"/>
    <property type="evidence" value="ECO:0007669"/>
    <property type="project" value="InterPro"/>
</dbReference>
<dbReference type="PANTHER" id="PTHR44942:SF10">
    <property type="entry name" value="METHYLTRANSFERASE TYPE 11 DOMAIN-CONTAINING PROTEIN"/>
    <property type="match status" value="1"/>
</dbReference>
<protein>
    <submittedName>
        <fullName evidence="2">Putative methyltransferase domain-containing protein</fullName>
    </submittedName>
</protein>
<dbReference type="OrthoDB" id="10027013at2759"/>
<dbReference type="InterPro" id="IPR051052">
    <property type="entry name" value="Diverse_substrate_MTase"/>
</dbReference>
<reference evidence="2 3" key="1">
    <citation type="submission" date="2015-05" db="EMBL/GenBank/DDBJ databases">
        <title>Distinctive expansion of gene families associated with plant cell wall degradation and secondary metabolism in the genomes of grapevine trunk pathogens.</title>
        <authorList>
            <person name="Lawrence D.P."/>
            <person name="Travadon R."/>
            <person name="Rolshausen P.E."/>
            <person name="Baumgartner K."/>
        </authorList>
    </citation>
    <scope>NUCLEOTIDE SEQUENCE [LARGE SCALE GENOMIC DNA]</scope>
    <source>
        <strain evidence="2">UCRPC4</strain>
    </source>
</reference>
<keyword evidence="2" id="KW-0808">Transferase</keyword>
<dbReference type="AlphaFoldDB" id="A0A0G2EFE4"/>